<feature type="compositionally biased region" description="Polar residues" evidence="4">
    <location>
        <begin position="232"/>
        <end position="243"/>
    </location>
</feature>
<organism evidence="6 7">
    <name type="scientific">Cyclotella cryptica</name>
    <dbReference type="NCBI Taxonomy" id="29204"/>
    <lineage>
        <taxon>Eukaryota</taxon>
        <taxon>Sar</taxon>
        <taxon>Stramenopiles</taxon>
        <taxon>Ochrophyta</taxon>
        <taxon>Bacillariophyta</taxon>
        <taxon>Coscinodiscophyceae</taxon>
        <taxon>Thalassiosirophycidae</taxon>
        <taxon>Stephanodiscales</taxon>
        <taxon>Stephanodiscaceae</taxon>
        <taxon>Cyclotella</taxon>
    </lineage>
</organism>
<feature type="compositionally biased region" description="Low complexity" evidence="4">
    <location>
        <begin position="1332"/>
        <end position="1350"/>
    </location>
</feature>
<feature type="region of interest" description="Disordered" evidence="4">
    <location>
        <begin position="492"/>
        <end position="511"/>
    </location>
</feature>
<dbReference type="SMART" id="SM00458">
    <property type="entry name" value="RICIN"/>
    <property type="match status" value="3"/>
</dbReference>
<dbReference type="SUPFAM" id="SSF50370">
    <property type="entry name" value="Ricin B-like lectins"/>
    <property type="match status" value="3"/>
</dbReference>
<feature type="compositionally biased region" description="Low complexity" evidence="4">
    <location>
        <begin position="1493"/>
        <end position="1511"/>
    </location>
</feature>
<name>A0ABD3P1Z2_9STRA</name>
<feature type="compositionally biased region" description="Low complexity" evidence="4">
    <location>
        <begin position="461"/>
        <end position="471"/>
    </location>
</feature>
<sequence>MPAPTNPNTAPNLSNPETNSAPSSIPPPPNMPPPPHHPPLDGNAHYPPPPSYRYPPPPSYYDPYYDMRYDPYYPPPPSHGPLPPPPLPPNAPPPRYSPEYRTNPHRYAYPPPPPRASPRSMGMNTAAHPSNPGPPANAGAPSYASSRPTAGPMPGLYRGPPPRLRNVRPSPIQTTREHAGATDASSLANPNGGDGSHEGAAQQHTPTHVDKSSTTGTPIVSRGPSPDGSKGTVASNATGTAAHSTGAVAGEEDDGKERDADKTPDGKNQAEFMVNAVDNIIAAAEQIEKRDSPPNCPHESKSTATPASIAAPANNVHATKNDAPANNAAANNANASNPPHPSVAVPPAMADLNSSPPPPSFHRYSTSPVVHHNAPPPMHSMPPPPPNHSMPPPPPNHNFAHYDPYYDYGRPPYDYYDSHYYPPPPPPHPYDKPYDHHPPHCNCNYCSPTNDDIPNTPRPNPTGTETTKTTPSPSPKRRHNNDSTKRMYHTYSNATKHKSSTTRRLTPQEEEAETNRVIRLAAEVERDANLYRAVLLHMALEKESPKKKPSFDVEEVLGGFAEPSGGGSMSGSPNSLEGFGGSSPHGFGVVERGVIGEGFYWKDYPLLENVLRKSMDEYYEMSENCPQSKQQQQFNNRLVSKVYHAAITHGYTFDPVAFAGGSTPLTERKKTKSKDPNLDYEPLPPGFNYKKLRDRIRCYYKTHVQNSKKRLTTMLKNPTKPKNREILLRVVAEVKSEGYVGPISNWDGPKSKKQKSKVTPSVTFSSDDDFGLGSFSADSNSPTEGGRVLVESTQVVASPFRRMEHAQILSSMRDARRLLQAAEEAGPFRVIAVAGVPTARPRILGCRGALQSLSIGNADTFRARLTRNAKRSFINVVTMMSFTKTALAAYAIIHSVFSSVVLAEKGDNRLFNDSKSSKEPTNNPTPIPTRIPTRRPTPRPSNRPSPRPTKAKASAKPTTKPSPRPSPSPTLFPITAIPTKNPTWKPSKFPTQSPTVEPTSTPTTFPTEIPTVDPSKSPSKEPVTFQPAAAPSTSPITFSPSTSPTKAPSSSPTQRPVTSRPTPSLSSQPVTFQPTVAPSTSPITFSPLRPVTFQPTVAPSTSPITFFPSTSPTKAPSASPTERPITSRPTPSPSAQPVTFQPTVAPSTSPITFSPSTSPTKAPSASPSERPITSRPTPSPSTSPSTSPTHPRSSAFFLENSHADKLITIKEGQCFDGNNVQLWQNDNLGWQQWVLNRDNTIESVYCPGLVLDIARDDSTCANGTPIIVSTRTSGRESQQWTLRQDGVIESTICPDKGIDIRGYGTDNGAFIHLWSLHLQWNQVWEKVEITPSPTTVPSISSSPSTSSSPTNQVSDPFFIRNPHTDKLIAIKEGQCFDGNNVQLWQNGNLGWQQWVLNSDNTVESVYCPGLVLDIARDDSTCDNGMPIIVSTRTSGRESQQWTLRQDGVIESTICPGKGIDIRGYGTDNGAFIHLWSLHLQWNQVWEKVEITPSPTTVPSISSSPSTSSSPTNQVSDPFFIRNPHTDKLIAIKEGQCFDGNNVQLWQNGNLGWQQWVLNSDNTVESVYCPGLVLDIARDDSTCDNGMPIIVSTRTSGRESQQWTLRQDGVTESTICPGKGIDIRGYGTDNGAFIHLWSLHLQWNQLWQIDHALYPTLSPSIPPSRNPTVLPTASPSIRPSSRISAMPSHGNIASPSGSPSMNPSSPRSAAPSGYPSNEASKSPSTSPLSNPSSSPAVSSSVSPSSTPTVSPSSPPLPSVTITVPVTLTLDNFGPPPSQEELDDVARTLEYALSDVISSDLNEGQSIEDVKVISIGGQPVNRESSQNVRYLENTIVECTVTLTHICNLKNASNGCWQDDYASELYNLVTTSLSTETKNWRLEAAILENASSIENAASLLTAKVLSVDFDKPTVITSTLSIRPSKSPSKSPSMIPMSSPSSSPSIKLDTSPSASPSTSPSNLPSRSPDKSPLQSPSTNPSFLPSASHNTSGPTTANPTTRPSSDVVCDCGPVEPIRQRDLLEVEAPFSFESPLRRSILQKQVNGFVIDESLLDEMKFVPPTVVSNMGSSDQDVITDVVSLGSTTRLRYLTGQIQTWGSHNSIRRFWGFTEDDDFFDCSSVSDEELESYVQTCKTLTRRDQRIQQFFTRYYGLSEGNRTRSNNSGWVCAQRRLGRAFGWLHSQYHQNESDIPDYLFLVDDDTFIDTANVMSYLQRESDKNKGLLMRAGCLFEKNSDTIPFNLPYGGFGLFLNKAAIKQLSRPIHCNVDHSDRVCSTLQTNYVGEFDIFRDGMSLLELFYKFSATKHFCMHSDWLSGYVIEFYLGETRMDDFGNAEAVSRHSLRGMLDYPMCGNMTAFSGSVRHCTIHSDTCHNQVPQDMEFFALSSYWRSPSTYRAAPILAGTDLLDALESIQGKTSENKLRLPNVMLVGAQTAVELADWLLFNHACNPATFDDEPYYFVKVERYSQGLSFYAKRYEHCSEEDSTEIIIDATPDYFEHPQRIYDIYSEAGRLSDLKLIVILQEPFARESSLYDLRVREYTINSGNEGWFSTVAYSNGTIMSFENYAEAVLKDQLSGSHYVDQLKLWASLFNRRQILILSYDEVDSNPDMVQWRVTEFLDLKTVRGNLQRDETESKHFAHDVPTRAAQVLQPLFSQSNEELYYFLDSTQGPLMEQRPFPRFKGPERFAYATVLGWSPSSSQNKLYLDAVRVLIRSLRKSATNADIIVLMAYHDPDVESLLLDEHVIVKLVNRIHHSQHIDEFEPWFVDIALAKLRAFELVGYHRVQLFDADVAIDDGASLDKLFASFPDSKLVSEGLGPDSPIRAGWMMIKPSQSDFDAMEKILKDGSFDKIHGWNHLNVPVEYPGWMKSGDESRSDWNFYGSSLEQGLLFHFFYASPKSVTPFANDFELLRLVSDQELQKFGLVHFYGSRKPWSKVRARLPARMSSARERWLQLYDSLSTTQAQGSQRDYVMPLTKVGSEQYSKARVLSGYILEPTSSPSHVPTVAPLSSHSVPTTSPTVEICECTSQTSTRESLLTKSAVRTTFWECVSWSNFTDSAGNTCEHYTSQFLSTFGCEEFGDKTAIPTNPDVTNVYNETIWDACCFCGGGTRTFVEPV</sequence>
<feature type="domain" description="Ricin B lectin" evidence="5">
    <location>
        <begin position="1354"/>
        <end position="1484"/>
    </location>
</feature>
<dbReference type="InterPro" id="IPR000863">
    <property type="entry name" value="Sulfotransferase_dom"/>
</dbReference>
<dbReference type="InterPro" id="IPR037359">
    <property type="entry name" value="NST/OST"/>
</dbReference>
<feature type="compositionally biased region" description="Polar residues" evidence="4">
    <location>
        <begin position="202"/>
        <end position="218"/>
    </location>
</feature>
<comment type="caution">
    <text evidence="6">The sequence shown here is derived from an EMBL/GenBank/DDBJ whole genome shotgun (WGS) entry which is preliminary data.</text>
</comment>
<feature type="region of interest" description="Disordered" evidence="4">
    <location>
        <begin position="1332"/>
        <end position="1352"/>
    </location>
</feature>
<keyword evidence="7" id="KW-1185">Reference proteome</keyword>
<dbReference type="Gene3D" id="3.40.50.300">
    <property type="entry name" value="P-loop containing nucleotide triphosphate hydrolases"/>
    <property type="match status" value="1"/>
</dbReference>
<keyword evidence="1" id="KW-0808">Transferase</keyword>
<feature type="region of interest" description="Disordered" evidence="4">
    <location>
        <begin position="1"/>
        <end position="53"/>
    </location>
</feature>
<feature type="compositionally biased region" description="Low complexity" evidence="4">
    <location>
        <begin position="1146"/>
        <end position="1194"/>
    </location>
</feature>
<evidence type="ECO:0000256" key="1">
    <source>
        <dbReference type="ARBA" id="ARBA00022679"/>
    </source>
</evidence>
<dbReference type="SUPFAM" id="SSF53448">
    <property type="entry name" value="Nucleotide-diphospho-sugar transferases"/>
    <property type="match status" value="1"/>
</dbReference>
<feature type="compositionally biased region" description="Low complexity" evidence="4">
    <location>
        <begin position="302"/>
        <end position="337"/>
    </location>
</feature>
<feature type="compositionally biased region" description="Pro residues" evidence="4">
    <location>
        <begin position="938"/>
        <end position="947"/>
    </location>
</feature>
<evidence type="ECO:0000313" key="6">
    <source>
        <dbReference type="EMBL" id="KAL3782259.1"/>
    </source>
</evidence>
<dbReference type="PROSITE" id="PS50231">
    <property type="entry name" value="RICIN_B_LECTIN"/>
    <property type="match status" value="3"/>
</dbReference>
<feature type="compositionally biased region" description="Polar residues" evidence="4">
    <location>
        <begin position="1968"/>
        <end position="1999"/>
    </location>
</feature>
<dbReference type="PANTHER" id="PTHR10605">
    <property type="entry name" value="HEPARAN SULFATE SULFOTRANSFERASE"/>
    <property type="match status" value="1"/>
</dbReference>
<feature type="compositionally biased region" description="Low complexity" evidence="4">
    <location>
        <begin position="1672"/>
        <end position="1684"/>
    </location>
</feature>
<dbReference type="Proteomes" id="UP001516023">
    <property type="component" value="Unassembled WGS sequence"/>
</dbReference>
<dbReference type="GO" id="GO:0016740">
    <property type="term" value="F:transferase activity"/>
    <property type="evidence" value="ECO:0007669"/>
    <property type="project" value="UniProtKB-KW"/>
</dbReference>
<feature type="region of interest" description="Disordered" evidence="4">
    <location>
        <begin position="1658"/>
        <end position="1757"/>
    </location>
</feature>
<feature type="compositionally biased region" description="Low complexity" evidence="4">
    <location>
        <begin position="126"/>
        <end position="158"/>
    </location>
</feature>
<feature type="region of interest" description="Disordered" evidence="4">
    <location>
        <begin position="283"/>
        <end position="403"/>
    </location>
</feature>
<feature type="domain" description="Ricin B lectin" evidence="5">
    <location>
        <begin position="1194"/>
        <end position="1323"/>
    </location>
</feature>
<dbReference type="Gene3D" id="2.80.10.50">
    <property type="match status" value="3"/>
</dbReference>
<feature type="compositionally biased region" description="Low complexity" evidence="4">
    <location>
        <begin position="990"/>
        <end position="1012"/>
    </location>
</feature>
<dbReference type="InterPro" id="IPR027417">
    <property type="entry name" value="P-loop_NTPase"/>
</dbReference>
<proteinExistence type="predicted"/>
<feature type="compositionally biased region" description="Polar residues" evidence="4">
    <location>
        <begin position="1135"/>
        <end position="1145"/>
    </location>
</feature>
<feature type="compositionally biased region" description="Low complexity" evidence="4">
    <location>
        <begin position="1"/>
        <end position="12"/>
    </location>
</feature>
<feature type="compositionally biased region" description="Low complexity" evidence="4">
    <location>
        <begin position="1692"/>
        <end position="1750"/>
    </location>
</feature>
<dbReference type="Pfam" id="PF00685">
    <property type="entry name" value="Sulfotransfer_1"/>
    <property type="match status" value="1"/>
</dbReference>
<feature type="binding site" evidence="3">
    <location>
        <position position="2526"/>
    </location>
    <ligand>
        <name>3'-phosphoadenylyl sulfate</name>
        <dbReference type="ChEBI" id="CHEBI:58339"/>
    </ligand>
</feature>
<dbReference type="EMBL" id="JABMIG020000291">
    <property type="protein sequence ID" value="KAL3782259.1"/>
    <property type="molecule type" value="Genomic_DNA"/>
</dbReference>
<keyword evidence="2" id="KW-0325">Glycoprotein</keyword>
<accession>A0ABD3P1Z2</accession>
<evidence type="ECO:0000259" key="5">
    <source>
        <dbReference type="SMART" id="SM00458"/>
    </source>
</evidence>
<dbReference type="InterPro" id="IPR029044">
    <property type="entry name" value="Nucleotide-diphossugar_trans"/>
</dbReference>
<feature type="domain" description="Ricin B lectin" evidence="5">
    <location>
        <begin position="1515"/>
        <end position="1649"/>
    </location>
</feature>
<evidence type="ECO:0000256" key="2">
    <source>
        <dbReference type="ARBA" id="ARBA00023180"/>
    </source>
</evidence>
<feature type="compositionally biased region" description="Pro residues" evidence="4">
    <location>
        <begin position="24"/>
        <end position="37"/>
    </location>
</feature>
<feature type="compositionally biased region" description="Low complexity" evidence="4">
    <location>
        <begin position="1027"/>
        <end position="1053"/>
    </location>
</feature>
<dbReference type="InterPro" id="IPR035992">
    <property type="entry name" value="Ricin_B-like_lectins"/>
</dbReference>
<reference evidence="6 7" key="1">
    <citation type="journal article" date="2020" name="G3 (Bethesda)">
        <title>Improved Reference Genome for Cyclotella cryptica CCMP332, a Model for Cell Wall Morphogenesis, Salinity Adaptation, and Lipid Production in Diatoms (Bacillariophyta).</title>
        <authorList>
            <person name="Roberts W.R."/>
            <person name="Downey K.M."/>
            <person name="Ruck E.C."/>
            <person name="Traller J.C."/>
            <person name="Alverson A.J."/>
        </authorList>
    </citation>
    <scope>NUCLEOTIDE SEQUENCE [LARGE SCALE GENOMIC DNA]</scope>
    <source>
        <strain evidence="6 7">CCMP332</strain>
    </source>
</reference>
<feature type="compositionally biased region" description="Basic and acidic residues" evidence="4">
    <location>
        <begin position="255"/>
        <end position="265"/>
    </location>
</feature>
<dbReference type="Gene3D" id="3.90.550.10">
    <property type="entry name" value="Spore Coat Polysaccharide Biosynthesis Protein SpsA, Chain A"/>
    <property type="match status" value="1"/>
</dbReference>
<evidence type="ECO:0000313" key="7">
    <source>
        <dbReference type="Proteomes" id="UP001516023"/>
    </source>
</evidence>
<feature type="region of interest" description="Disordered" evidence="4">
    <location>
        <begin position="72"/>
        <end position="270"/>
    </location>
</feature>
<feature type="region of interest" description="Disordered" evidence="4">
    <location>
        <begin position="452"/>
        <end position="486"/>
    </location>
</feature>
<feature type="compositionally biased region" description="Polar residues" evidence="4">
    <location>
        <begin position="1054"/>
        <end position="1084"/>
    </location>
</feature>
<evidence type="ECO:0000256" key="4">
    <source>
        <dbReference type="SAM" id="MobiDB-lite"/>
    </source>
</evidence>
<feature type="compositionally biased region" description="Pro residues" evidence="4">
    <location>
        <begin position="374"/>
        <end position="396"/>
    </location>
</feature>
<feature type="compositionally biased region" description="Pro residues" evidence="4">
    <location>
        <begin position="960"/>
        <end position="970"/>
    </location>
</feature>
<evidence type="ECO:0000256" key="3">
    <source>
        <dbReference type="PIRSR" id="PIRSR637359-2"/>
    </source>
</evidence>
<protein>
    <recommendedName>
        <fullName evidence="5">Ricin B lectin domain-containing protein</fullName>
    </recommendedName>
</protein>
<dbReference type="InterPro" id="IPR000772">
    <property type="entry name" value="Ricin_B_lectin"/>
</dbReference>
<dbReference type="PANTHER" id="PTHR10605:SF56">
    <property type="entry name" value="BIFUNCTIONAL HEPARAN SULFATE N-DEACETYLASE_N-SULFOTRANSFERASE"/>
    <property type="match status" value="1"/>
</dbReference>
<dbReference type="Pfam" id="PF00652">
    <property type="entry name" value="Ricin_B_lectin"/>
    <property type="match status" value="2"/>
</dbReference>
<feature type="region of interest" description="Disordered" evidence="4">
    <location>
        <begin position="911"/>
        <end position="1194"/>
    </location>
</feature>
<dbReference type="SUPFAM" id="SSF52540">
    <property type="entry name" value="P-loop containing nucleoside triphosphate hydrolases"/>
    <property type="match status" value="1"/>
</dbReference>
<dbReference type="Gene3D" id="3.90.550.50">
    <property type="match status" value="1"/>
</dbReference>
<feature type="region of interest" description="Disordered" evidence="4">
    <location>
        <begin position="1493"/>
        <end position="1513"/>
    </location>
</feature>
<feature type="compositionally biased region" description="Low complexity" evidence="4">
    <location>
        <begin position="1917"/>
        <end position="1962"/>
    </location>
</feature>
<gene>
    <name evidence="6" type="ORF">HJC23_013226</name>
</gene>
<dbReference type="CDD" id="cd00161">
    <property type="entry name" value="beta-trefoil_Ricin-like"/>
    <property type="match status" value="3"/>
</dbReference>
<feature type="compositionally biased region" description="Low complexity" evidence="4">
    <location>
        <begin position="1099"/>
        <end position="1129"/>
    </location>
</feature>
<feature type="region of interest" description="Disordered" evidence="4">
    <location>
        <begin position="1917"/>
        <end position="2002"/>
    </location>
</feature>
<feature type="compositionally biased region" description="Pro residues" evidence="4">
    <location>
        <begin position="72"/>
        <end position="96"/>
    </location>
</feature>